<gene>
    <name evidence="2" type="ORF">HMPREF0973_03028</name>
</gene>
<keyword evidence="3" id="KW-1185">Reference proteome</keyword>
<comment type="caution">
    <text evidence="2">The sequence shown here is derived from an EMBL/GenBank/DDBJ whole genome shotgun (WGS) entry which is preliminary data.</text>
</comment>
<protein>
    <recommendedName>
        <fullName evidence="1">T6SS Phospholipase effector Tle1-like catalytic domain-containing protein</fullName>
    </recommendedName>
</protein>
<proteinExistence type="predicted"/>
<sequence length="481" mass="55617">MKEYKATRKCLVKPEKKDNNKNYKYIDVVIGVFFDGTNNNKYNIAYGKDKSHAKEVKEWQKKETHDSYTSDYTNIKHLWKAYPQNLSKYIDKVYIEGVGTYKPEENGLSSGKDDSGMAAATGRDGFSNTGIDAKIKRAQTLIKASIDAMISQNSDSRIKSLTLDFFGFSRGATTARSFIYKIWYFYSYFNLRTNIHDKPIFVPRLYYMLGIPYAVEINVRFLGLFDTVSSYGLNHKNDVDFLRLKIPTGFVRKTVHLVAADEYRSNFSLTNIASAGKKGTEIILPGAHSDIGGGYAQEEHEYLYMGYMPSGYELTYRPVFRGYMTFERLHNDKWINDYLYNYASDQYWRRNHSKAYNSPPPYRRVRNDYARIPLKIMYNLAKNQIPLFDQRLIMKETILIDPKLIELGKKLETMANNGKNIYKIGAESGIYYNADPKGPMRKLILSIRAKYLHLSAHNKTVMGFIRPHTAPFNHKRDIIQG</sequence>
<dbReference type="Proteomes" id="UP000003327">
    <property type="component" value="Unassembled WGS sequence"/>
</dbReference>
<dbReference type="EMBL" id="ACVA01000076">
    <property type="protein sequence ID" value="EEX17157.1"/>
    <property type="molecule type" value="Genomic_DNA"/>
</dbReference>
<evidence type="ECO:0000259" key="1">
    <source>
        <dbReference type="Pfam" id="PF09994"/>
    </source>
</evidence>
<dbReference type="AlphaFoldDB" id="C9MTQ0"/>
<dbReference type="OrthoDB" id="4378831at2"/>
<evidence type="ECO:0000313" key="2">
    <source>
        <dbReference type="EMBL" id="EEX17157.1"/>
    </source>
</evidence>
<evidence type="ECO:0000313" key="3">
    <source>
        <dbReference type="Proteomes" id="UP000003327"/>
    </source>
</evidence>
<dbReference type="PANTHER" id="PTHR33840:SF1">
    <property type="entry name" value="TLE1 PHOSPHOLIPASE DOMAIN-CONTAINING PROTEIN"/>
    <property type="match status" value="1"/>
</dbReference>
<feature type="domain" description="T6SS Phospholipase effector Tle1-like catalytic" evidence="1">
    <location>
        <begin position="216"/>
        <end position="300"/>
    </location>
</feature>
<dbReference type="PANTHER" id="PTHR33840">
    <property type="match status" value="1"/>
</dbReference>
<dbReference type="RefSeq" id="WP_004384712.1">
    <property type="nucleotide sequence ID" value="NZ_GG698719.1"/>
</dbReference>
<name>C9MTQ0_9BACT</name>
<dbReference type="Pfam" id="PF09994">
    <property type="entry name" value="T6SS_Tle1-like_cat"/>
    <property type="match status" value="1"/>
</dbReference>
<reference evidence="2 3" key="1">
    <citation type="submission" date="2009-09" db="EMBL/GenBank/DDBJ databases">
        <authorList>
            <person name="Weinstock G."/>
            <person name="Sodergren E."/>
            <person name="Clifton S."/>
            <person name="Fulton L."/>
            <person name="Fulton B."/>
            <person name="Courtney L."/>
            <person name="Fronick C."/>
            <person name="Harrison M."/>
            <person name="Strong C."/>
            <person name="Farmer C."/>
            <person name="Delahaunty K."/>
            <person name="Markovic C."/>
            <person name="Hall O."/>
            <person name="Minx P."/>
            <person name="Tomlinson C."/>
            <person name="Mitreva M."/>
            <person name="Nelson J."/>
            <person name="Hou S."/>
            <person name="Wollam A."/>
            <person name="Pepin K.H."/>
            <person name="Johnson M."/>
            <person name="Bhonagiri V."/>
            <person name="Nash W.E."/>
            <person name="Warren W."/>
            <person name="Chinwalla A."/>
            <person name="Mardis E.R."/>
            <person name="Wilson R.K."/>
        </authorList>
    </citation>
    <scope>NUCLEOTIDE SEQUENCE [LARGE SCALE GENOMIC DNA]</scope>
    <source>
        <strain evidence="2 3">F0319</strain>
    </source>
</reference>
<dbReference type="InterPro" id="IPR018712">
    <property type="entry name" value="Tle1-like_cat"/>
</dbReference>
<accession>C9MTQ0</accession>
<organism evidence="2 3">
    <name type="scientific">Prevotella veroralis F0319</name>
    <dbReference type="NCBI Taxonomy" id="649761"/>
    <lineage>
        <taxon>Bacteria</taxon>
        <taxon>Pseudomonadati</taxon>
        <taxon>Bacteroidota</taxon>
        <taxon>Bacteroidia</taxon>
        <taxon>Bacteroidales</taxon>
        <taxon>Prevotellaceae</taxon>
        <taxon>Prevotella</taxon>
    </lineage>
</organism>
<dbReference type="STRING" id="649761.HMPREF0973_03028"/>
<dbReference type="HOGENOM" id="CLU_008342_2_0_10"/>
<dbReference type="eggNOG" id="COG3673">
    <property type="taxonomic scope" value="Bacteria"/>
</dbReference>